<evidence type="ECO:0000256" key="8">
    <source>
        <dbReference type="ARBA" id="ARBA00022741"/>
    </source>
</evidence>
<evidence type="ECO:0000256" key="9">
    <source>
        <dbReference type="ARBA" id="ARBA00022777"/>
    </source>
</evidence>
<feature type="domain" description="Histidine kinase" evidence="15">
    <location>
        <begin position="487"/>
        <end position="595"/>
    </location>
</feature>
<dbReference type="SUPFAM" id="SSF158472">
    <property type="entry name" value="HAMP domain-like"/>
    <property type="match status" value="1"/>
</dbReference>
<dbReference type="GO" id="GO:0005524">
    <property type="term" value="F:ATP binding"/>
    <property type="evidence" value="ECO:0007669"/>
    <property type="project" value="UniProtKB-KW"/>
</dbReference>
<evidence type="ECO:0000256" key="7">
    <source>
        <dbReference type="ARBA" id="ARBA00022692"/>
    </source>
</evidence>
<dbReference type="InterPro" id="IPR003594">
    <property type="entry name" value="HATPase_dom"/>
</dbReference>
<evidence type="ECO:0000256" key="14">
    <source>
        <dbReference type="SAM" id="Phobius"/>
    </source>
</evidence>
<dbReference type="GO" id="GO:0005886">
    <property type="term" value="C:plasma membrane"/>
    <property type="evidence" value="ECO:0007669"/>
    <property type="project" value="UniProtKB-SubCell"/>
</dbReference>
<evidence type="ECO:0000256" key="11">
    <source>
        <dbReference type="ARBA" id="ARBA00022989"/>
    </source>
</evidence>
<evidence type="ECO:0000256" key="5">
    <source>
        <dbReference type="ARBA" id="ARBA00022553"/>
    </source>
</evidence>
<keyword evidence="12" id="KW-0902">Two-component regulatory system</keyword>
<feature type="domain" description="HAMP" evidence="16">
    <location>
        <begin position="324"/>
        <end position="376"/>
    </location>
</feature>
<dbReference type="InterPro" id="IPR050640">
    <property type="entry name" value="Bact_2-comp_sensor_kinase"/>
</dbReference>
<proteinExistence type="predicted"/>
<feature type="transmembrane region" description="Helical" evidence="14">
    <location>
        <begin position="20"/>
        <end position="39"/>
    </location>
</feature>
<comment type="caution">
    <text evidence="17">The sequence shown here is derived from an EMBL/GenBank/DDBJ whole genome shotgun (WGS) entry which is preliminary data.</text>
</comment>
<dbReference type="Pfam" id="PF06580">
    <property type="entry name" value="His_kinase"/>
    <property type="match status" value="1"/>
</dbReference>
<gene>
    <name evidence="17" type="ORF">FHS19_005855</name>
</gene>
<dbReference type="InterPro" id="IPR005467">
    <property type="entry name" value="His_kinase_dom"/>
</dbReference>
<evidence type="ECO:0000256" key="6">
    <source>
        <dbReference type="ARBA" id="ARBA00022679"/>
    </source>
</evidence>
<dbReference type="Proteomes" id="UP000517523">
    <property type="component" value="Unassembled WGS sequence"/>
</dbReference>
<keyword evidence="6 17" id="KW-0808">Transferase</keyword>
<dbReference type="PROSITE" id="PS50885">
    <property type="entry name" value="HAMP"/>
    <property type="match status" value="1"/>
</dbReference>
<dbReference type="Pfam" id="PF00672">
    <property type="entry name" value="HAMP"/>
    <property type="match status" value="1"/>
</dbReference>
<evidence type="ECO:0000256" key="1">
    <source>
        <dbReference type="ARBA" id="ARBA00000085"/>
    </source>
</evidence>
<keyword evidence="7 14" id="KW-0812">Transmembrane</keyword>
<comment type="catalytic activity">
    <reaction evidence="1">
        <text>ATP + protein L-histidine = ADP + protein N-phospho-L-histidine.</text>
        <dbReference type="EC" id="2.7.13.3"/>
    </reaction>
</comment>
<dbReference type="Pfam" id="PF02518">
    <property type="entry name" value="HATPase_c"/>
    <property type="match status" value="1"/>
</dbReference>
<evidence type="ECO:0000256" key="13">
    <source>
        <dbReference type="ARBA" id="ARBA00023136"/>
    </source>
</evidence>
<keyword evidence="4" id="KW-1003">Cell membrane</keyword>
<dbReference type="Gene3D" id="3.30.565.10">
    <property type="entry name" value="Histidine kinase-like ATPase, C-terminal domain"/>
    <property type="match status" value="1"/>
</dbReference>
<evidence type="ECO:0000256" key="12">
    <source>
        <dbReference type="ARBA" id="ARBA00023012"/>
    </source>
</evidence>
<dbReference type="InterPro" id="IPR003660">
    <property type="entry name" value="HAMP_dom"/>
</dbReference>
<dbReference type="EMBL" id="JACHXJ010000006">
    <property type="protein sequence ID" value="MBB3131135.1"/>
    <property type="molecule type" value="Genomic_DNA"/>
</dbReference>
<dbReference type="AlphaFoldDB" id="A0A839TWB2"/>
<dbReference type="SMART" id="SM00387">
    <property type="entry name" value="HATPase_c"/>
    <property type="match status" value="1"/>
</dbReference>
<dbReference type="EC" id="2.7.13.3" evidence="3"/>
<dbReference type="CDD" id="cd06225">
    <property type="entry name" value="HAMP"/>
    <property type="match status" value="1"/>
</dbReference>
<feature type="transmembrane region" description="Helical" evidence="14">
    <location>
        <begin position="304"/>
        <end position="322"/>
    </location>
</feature>
<organism evidence="17 18">
    <name type="scientific">Paenibacillus rhizosphaerae</name>
    <dbReference type="NCBI Taxonomy" id="297318"/>
    <lineage>
        <taxon>Bacteria</taxon>
        <taxon>Bacillati</taxon>
        <taxon>Bacillota</taxon>
        <taxon>Bacilli</taxon>
        <taxon>Bacillales</taxon>
        <taxon>Paenibacillaceae</taxon>
        <taxon>Paenibacillus</taxon>
    </lineage>
</organism>
<evidence type="ECO:0000256" key="3">
    <source>
        <dbReference type="ARBA" id="ARBA00012438"/>
    </source>
</evidence>
<protein>
    <recommendedName>
        <fullName evidence="3">histidine kinase</fullName>
        <ecNumber evidence="3">2.7.13.3</ecNumber>
    </recommendedName>
</protein>
<evidence type="ECO:0000259" key="16">
    <source>
        <dbReference type="PROSITE" id="PS50885"/>
    </source>
</evidence>
<dbReference type="Gene3D" id="6.10.340.10">
    <property type="match status" value="1"/>
</dbReference>
<dbReference type="PANTHER" id="PTHR34220">
    <property type="entry name" value="SENSOR HISTIDINE KINASE YPDA"/>
    <property type="match status" value="1"/>
</dbReference>
<dbReference type="PANTHER" id="PTHR34220:SF11">
    <property type="entry name" value="SENSOR PROTEIN KINASE HPTS"/>
    <property type="match status" value="1"/>
</dbReference>
<evidence type="ECO:0000256" key="10">
    <source>
        <dbReference type="ARBA" id="ARBA00022840"/>
    </source>
</evidence>
<keyword evidence="10" id="KW-0067">ATP-binding</keyword>
<dbReference type="InterPro" id="IPR036890">
    <property type="entry name" value="HATPase_C_sf"/>
</dbReference>
<dbReference type="GO" id="GO:0000155">
    <property type="term" value="F:phosphorelay sensor kinase activity"/>
    <property type="evidence" value="ECO:0007669"/>
    <property type="project" value="InterPro"/>
</dbReference>
<evidence type="ECO:0000313" key="17">
    <source>
        <dbReference type="EMBL" id="MBB3131135.1"/>
    </source>
</evidence>
<evidence type="ECO:0000256" key="2">
    <source>
        <dbReference type="ARBA" id="ARBA00004651"/>
    </source>
</evidence>
<evidence type="ECO:0000259" key="15">
    <source>
        <dbReference type="PROSITE" id="PS50109"/>
    </source>
</evidence>
<comment type="subcellular location">
    <subcellularLocation>
        <location evidence="2">Cell membrane</location>
        <topology evidence="2">Multi-pass membrane protein</topology>
    </subcellularLocation>
</comment>
<reference evidence="17 18" key="1">
    <citation type="submission" date="2020-08" db="EMBL/GenBank/DDBJ databases">
        <title>Genomic Encyclopedia of Type Strains, Phase III (KMG-III): the genomes of soil and plant-associated and newly described type strains.</title>
        <authorList>
            <person name="Whitman W."/>
        </authorList>
    </citation>
    <scope>NUCLEOTIDE SEQUENCE [LARGE SCALE GENOMIC DNA]</scope>
    <source>
        <strain evidence="17 18">CECT 5831</strain>
    </source>
</reference>
<keyword evidence="8" id="KW-0547">Nucleotide-binding</keyword>
<dbReference type="InterPro" id="IPR010559">
    <property type="entry name" value="Sig_transdc_His_kin_internal"/>
</dbReference>
<keyword evidence="11 14" id="KW-1133">Transmembrane helix</keyword>
<evidence type="ECO:0000313" key="18">
    <source>
        <dbReference type="Proteomes" id="UP000517523"/>
    </source>
</evidence>
<keyword evidence="9 17" id="KW-0418">Kinase</keyword>
<keyword evidence="13 14" id="KW-0472">Membrane</keyword>
<dbReference type="PROSITE" id="PS50109">
    <property type="entry name" value="HIS_KIN"/>
    <property type="match status" value="1"/>
</dbReference>
<dbReference type="SMART" id="SM00304">
    <property type="entry name" value="HAMP"/>
    <property type="match status" value="1"/>
</dbReference>
<evidence type="ECO:0000256" key="4">
    <source>
        <dbReference type="ARBA" id="ARBA00022475"/>
    </source>
</evidence>
<accession>A0A839TWB2</accession>
<dbReference type="SUPFAM" id="SSF55874">
    <property type="entry name" value="ATPase domain of HSP90 chaperone/DNA topoisomerase II/histidine kinase"/>
    <property type="match status" value="1"/>
</dbReference>
<sequence length="600" mass="68000">MRMHWTRKLALRRSFQAKLVLTFTVIMMVTLSLITWIWYSNTTNILKRNASEYVMDNIENANHSLDFLMNEFISLSTLISMNQEFIAEPITPKPEQSDYERLLRRRKVESFLETIYSFNSSILAIQVVGEDGTVFSAGFSKMYYDVISDIWNKDVSGASGKALLLRINLAGGLEPESDESYTVVIGQAVLRGGKVVGTVYMYVRYSAISSLMNAQSIPGTELILLDENGGVLYGEDEHWSQLILGHPKLSEAMKAVQARGGSVRYQEDGKLVLIYRSDHTRWTTVGLIPIEILIGDSQELRDRMYWASAIVMIIIFLLIFALSQQTTKNIKRLSKAMKAVESGDLSPKELPRTKDEIGLLSIRFMHMMDTINSLIHDIKRNEKKKREADLKALQLQIHPHFLYNTLNTIRYLAKLQHAANIEQVTGSLIHLLRSAAGKNSGLVTLSEELQSVQCYMDIQNYKYVDDIAIHYDMQQGLEDYRVLPLLLQPLVENALLHGIEARKDIEGGLIRISIRTEQDDSLVIAVVDNGPGMPAEMLDLFRQGKNQEDQRKMFGIGLHNVHERIQLTYGSAYGLDLDSRPGEYTKVTLRLPFDSSRPSA</sequence>
<keyword evidence="5" id="KW-0597">Phosphoprotein</keyword>
<name>A0A839TWB2_9BACL</name>